<dbReference type="GO" id="GO:0008270">
    <property type="term" value="F:zinc ion binding"/>
    <property type="evidence" value="ECO:0007669"/>
    <property type="project" value="InterPro"/>
</dbReference>
<accession>A0A0D1XMY7</accession>
<reference evidence="5 6" key="1">
    <citation type="submission" date="2015-01" db="EMBL/GenBank/DDBJ databases">
        <title>The Genome Sequence of Ochroconis gallopava CBS43764.</title>
        <authorList>
            <consortium name="The Broad Institute Genomics Platform"/>
            <person name="Cuomo C."/>
            <person name="de Hoog S."/>
            <person name="Gorbushina A."/>
            <person name="Stielow B."/>
            <person name="Teixiera M."/>
            <person name="Abouelleil A."/>
            <person name="Chapman S.B."/>
            <person name="Priest M."/>
            <person name="Young S.K."/>
            <person name="Wortman J."/>
            <person name="Nusbaum C."/>
            <person name="Birren B."/>
        </authorList>
    </citation>
    <scope>NUCLEOTIDE SEQUENCE [LARGE SCALE GENOMIC DNA]</scope>
    <source>
        <strain evidence="5 6">CBS 43764</strain>
    </source>
</reference>
<dbReference type="VEuPathDB" id="FungiDB:PV09_04778"/>
<sequence length="496" mass="56765">MPKLRSKTGCLTCRSRRKKCDETRDRCENCSRNALKCSWPTKDQEKDRRHRPRKDLRHDPIGDGEGILALIRSSGHVMPLDDPLLQSTFSSASPITRTPFQWRFQAQLVESPSATEESSSPILLAYFVHEFLPRRIHPRSDRQYFDFSYTYELARSCPTLRYACSACAMCALAEKSQAQELASRAHQFYSQSICSLRRALQGGACDGTEDWLLATVVTLCLYENRKPEYDPSAVAAHIAAAGQVFRKRAQMSASAGSISSYDQLSNKETLSSLIFERVFTESFLYHCMVMSVQEKTLAPLQEPLLRNIFDSYFDNCALSTSPGPEYWPVLGMHYCIIRLLSDILASLDKLLIAQDALECWHLEDLLFQLQTWKDHISLHNDGLHVHLYISAANLLVYRNLSLVSTYEHYDMVARDEAERCIKCLSKINISQAAFTRYFNWPLAILERTIQDTKASHIIREKIKEVCIDSAATRAFNWIADGFEKRFKLRSDHAQTR</sequence>
<dbReference type="HOGENOM" id="CLU_023417_0_0_1"/>
<evidence type="ECO:0000313" key="5">
    <source>
        <dbReference type="EMBL" id="KIW03941.1"/>
    </source>
</evidence>
<dbReference type="AlphaFoldDB" id="A0A0D1XMY7"/>
<dbReference type="SUPFAM" id="SSF57701">
    <property type="entry name" value="Zn2/Cys6 DNA-binding domain"/>
    <property type="match status" value="1"/>
</dbReference>
<dbReference type="InterPro" id="IPR001138">
    <property type="entry name" value="Zn2Cys6_DnaBD"/>
</dbReference>
<dbReference type="PANTHER" id="PTHR37534:SF46">
    <property type="entry name" value="ZN(II)2CYS6 TRANSCRIPTION FACTOR (EUROFUNG)"/>
    <property type="match status" value="1"/>
</dbReference>
<dbReference type="OrthoDB" id="25818at2759"/>
<proteinExistence type="predicted"/>
<dbReference type="PROSITE" id="PS50048">
    <property type="entry name" value="ZN2_CY6_FUNGAL_2"/>
    <property type="match status" value="1"/>
</dbReference>
<keyword evidence="6" id="KW-1185">Reference proteome</keyword>
<keyword evidence="2" id="KW-0539">Nucleus</keyword>
<comment type="subcellular location">
    <subcellularLocation>
        <location evidence="1">Nucleus</location>
    </subcellularLocation>
</comment>
<dbReference type="PANTHER" id="PTHR37534">
    <property type="entry name" value="TRANSCRIPTIONAL ACTIVATOR PROTEIN UGA3"/>
    <property type="match status" value="1"/>
</dbReference>
<dbReference type="InterPro" id="IPR036864">
    <property type="entry name" value="Zn2-C6_fun-type_DNA-bd_sf"/>
</dbReference>
<dbReference type="InterPro" id="IPR021858">
    <property type="entry name" value="Fun_TF"/>
</dbReference>
<dbReference type="EMBL" id="KN847542">
    <property type="protein sequence ID" value="KIW03941.1"/>
    <property type="molecule type" value="Genomic_DNA"/>
</dbReference>
<protein>
    <recommendedName>
        <fullName evidence="4">Zn(2)-C6 fungal-type domain-containing protein</fullName>
    </recommendedName>
</protein>
<feature type="region of interest" description="Disordered" evidence="3">
    <location>
        <begin position="41"/>
        <end position="61"/>
    </location>
</feature>
<dbReference type="CDD" id="cd00067">
    <property type="entry name" value="GAL4"/>
    <property type="match status" value="1"/>
</dbReference>
<evidence type="ECO:0000256" key="3">
    <source>
        <dbReference type="SAM" id="MobiDB-lite"/>
    </source>
</evidence>
<dbReference type="GO" id="GO:0000981">
    <property type="term" value="F:DNA-binding transcription factor activity, RNA polymerase II-specific"/>
    <property type="evidence" value="ECO:0007669"/>
    <property type="project" value="InterPro"/>
</dbReference>
<evidence type="ECO:0000256" key="1">
    <source>
        <dbReference type="ARBA" id="ARBA00004123"/>
    </source>
</evidence>
<dbReference type="GeneID" id="27312751"/>
<dbReference type="InParanoid" id="A0A0D1XMY7"/>
<dbReference type="SMART" id="SM00066">
    <property type="entry name" value="GAL4"/>
    <property type="match status" value="1"/>
</dbReference>
<dbReference type="STRING" id="253628.A0A0D1XMY7"/>
<gene>
    <name evidence="5" type="ORF">PV09_04778</name>
</gene>
<dbReference type="Proteomes" id="UP000053259">
    <property type="component" value="Unassembled WGS sequence"/>
</dbReference>
<dbReference type="Gene3D" id="4.10.240.10">
    <property type="entry name" value="Zn(2)-C6 fungal-type DNA-binding domain"/>
    <property type="match status" value="1"/>
</dbReference>
<dbReference type="RefSeq" id="XP_016213810.1">
    <property type="nucleotide sequence ID" value="XM_016358192.1"/>
</dbReference>
<dbReference type="GO" id="GO:0005634">
    <property type="term" value="C:nucleus"/>
    <property type="evidence" value="ECO:0007669"/>
    <property type="project" value="UniProtKB-SubCell"/>
</dbReference>
<organism evidence="5 6">
    <name type="scientific">Verruconis gallopava</name>
    <dbReference type="NCBI Taxonomy" id="253628"/>
    <lineage>
        <taxon>Eukaryota</taxon>
        <taxon>Fungi</taxon>
        <taxon>Dikarya</taxon>
        <taxon>Ascomycota</taxon>
        <taxon>Pezizomycotina</taxon>
        <taxon>Dothideomycetes</taxon>
        <taxon>Pleosporomycetidae</taxon>
        <taxon>Venturiales</taxon>
        <taxon>Sympoventuriaceae</taxon>
        <taxon>Verruconis</taxon>
    </lineage>
</organism>
<dbReference type="PROSITE" id="PS00463">
    <property type="entry name" value="ZN2_CY6_FUNGAL_1"/>
    <property type="match status" value="1"/>
</dbReference>
<name>A0A0D1XMY7_9PEZI</name>
<dbReference type="Pfam" id="PF11951">
    <property type="entry name" value="Fungal_trans_2"/>
    <property type="match status" value="1"/>
</dbReference>
<dbReference type="Pfam" id="PF00172">
    <property type="entry name" value="Zn_clus"/>
    <property type="match status" value="1"/>
</dbReference>
<evidence type="ECO:0000313" key="6">
    <source>
        <dbReference type="Proteomes" id="UP000053259"/>
    </source>
</evidence>
<evidence type="ECO:0000259" key="4">
    <source>
        <dbReference type="PROSITE" id="PS50048"/>
    </source>
</evidence>
<evidence type="ECO:0000256" key="2">
    <source>
        <dbReference type="ARBA" id="ARBA00023242"/>
    </source>
</evidence>
<feature type="domain" description="Zn(2)-C6 fungal-type" evidence="4">
    <location>
        <begin position="9"/>
        <end position="39"/>
    </location>
</feature>